<feature type="domain" description="IRF tryptophan pentad repeat" evidence="14">
    <location>
        <begin position="73"/>
        <end position="181"/>
    </location>
</feature>
<dbReference type="InterPro" id="IPR033928">
    <property type="entry name" value="EPS8_PTB"/>
</dbReference>
<gene>
    <name evidence="15" type="ORF">AMELA_G00002200</name>
</gene>
<feature type="compositionally biased region" description="Low complexity" evidence="12">
    <location>
        <begin position="1038"/>
        <end position="1053"/>
    </location>
</feature>
<evidence type="ECO:0000256" key="9">
    <source>
        <dbReference type="ARBA" id="ARBA00023163"/>
    </source>
</evidence>
<dbReference type="SUPFAM" id="SSF50044">
    <property type="entry name" value="SH3-domain"/>
    <property type="match status" value="1"/>
</dbReference>
<feature type="domain" description="SH3" evidence="13">
    <location>
        <begin position="1062"/>
        <end position="1131"/>
    </location>
</feature>
<dbReference type="InterPro" id="IPR036390">
    <property type="entry name" value="WH_DNA-bd_sf"/>
</dbReference>
<evidence type="ECO:0000256" key="5">
    <source>
        <dbReference type="ARBA" id="ARBA00022490"/>
    </source>
</evidence>
<keyword evidence="10" id="KW-0539">Nucleus</keyword>
<dbReference type="GO" id="GO:0045944">
    <property type="term" value="P:positive regulation of transcription by RNA polymerase II"/>
    <property type="evidence" value="ECO:0007669"/>
    <property type="project" value="UniProtKB-ARBA"/>
</dbReference>
<keyword evidence="9" id="KW-0804">Transcription</keyword>
<dbReference type="FunFam" id="2.60.200.10:FF:000003">
    <property type="entry name" value="Interferon regulatory factor 5"/>
    <property type="match status" value="1"/>
</dbReference>
<comment type="similarity">
    <text evidence="3">Belongs to the EPS8 family.</text>
</comment>
<dbReference type="PRINTS" id="PR00267">
    <property type="entry name" value="INTFRNREGFCT"/>
</dbReference>
<evidence type="ECO:0000256" key="3">
    <source>
        <dbReference type="ARBA" id="ARBA00006197"/>
    </source>
</evidence>
<dbReference type="Pfam" id="PF22975">
    <property type="entry name" value="EPS8_2nd"/>
    <property type="match status" value="1"/>
</dbReference>
<evidence type="ECO:0000313" key="15">
    <source>
        <dbReference type="EMBL" id="KAF4093466.1"/>
    </source>
</evidence>
<comment type="subcellular location">
    <subcellularLocation>
        <location evidence="2">Cytoplasm</location>
    </subcellularLocation>
    <subcellularLocation>
        <location evidence="1">Nucleus</location>
    </subcellularLocation>
</comment>
<dbReference type="EMBL" id="JAAGNN010000001">
    <property type="protein sequence ID" value="KAF4093466.1"/>
    <property type="molecule type" value="Genomic_DNA"/>
</dbReference>
<dbReference type="SMART" id="SM01243">
    <property type="entry name" value="IRF-3"/>
    <property type="match status" value="1"/>
</dbReference>
<feature type="region of interest" description="Disordered" evidence="12">
    <location>
        <begin position="188"/>
        <end position="270"/>
    </location>
</feature>
<keyword evidence="5" id="KW-0963">Cytoplasm</keyword>
<dbReference type="InterPro" id="IPR039801">
    <property type="entry name" value="EPS8-like"/>
</dbReference>
<dbReference type="PROSITE" id="PS50002">
    <property type="entry name" value="SH3"/>
    <property type="match status" value="1"/>
</dbReference>
<keyword evidence="6" id="KW-0832">Ubl conjugation</keyword>
<evidence type="ECO:0000313" key="16">
    <source>
        <dbReference type="Proteomes" id="UP000593565"/>
    </source>
</evidence>
<reference evidence="15 16" key="1">
    <citation type="submission" date="2020-02" db="EMBL/GenBank/DDBJ databases">
        <title>A chromosome-scale genome assembly of the black bullhead catfish (Ameiurus melas).</title>
        <authorList>
            <person name="Wen M."/>
            <person name="Zham M."/>
            <person name="Cabau C."/>
            <person name="Klopp C."/>
            <person name="Donnadieu C."/>
            <person name="Roques C."/>
            <person name="Bouchez O."/>
            <person name="Lampietro C."/>
            <person name="Jouanno E."/>
            <person name="Herpin A."/>
            <person name="Louis A."/>
            <person name="Berthelot C."/>
            <person name="Parey E."/>
            <person name="Roest-Crollius H."/>
            <person name="Braasch I."/>
            <person name="Postlethwait J."/>
            <person name="Robinson-Rechavi M."/>
            <person name="Echchiki A."/>
            <person name="Begum T."/>
            <person name="Montfort J."/>
            <person name="Schartl M."/>
            <person name="Bobe J."/>
            <person name="Guiguen Y."/>
        </authorList>
    </citation>
    <scope>NUCLEOTIDE SEQUENCE [LARGE SCALE GENOMIC DNA]</scope>
    <source>
        <strain evidence="15">M_S1</strain>
        <tissue evidence="15">Blood</tissue>
    </source>
</reference>
<dbReference type="GO" id="GO:0007266">
    <property type="term" value="P:Rho protein signal transduction"/>
    <property type="evidence" value="ECO:0007669"/>
    <property type="project" value="TreeGrafter"/>
</dbReference>
<evidence type="ECO:0000256" key="4">
    <source>
        <dbReference type="ARBA" id="ARBA00022443"/>
    </source>
</evidence>
<feature type="compositionally biased region" description="Pro residues" evidence="12">
    <location>
        <begin position="849"/>
        <end position="860"/>
    </location>
</feature>
<feature type="region of interest" description="Disordered" evidence="12">
    <location>
        <begin position="1032"/>
        <end position="1062"/>
    </location>
</feature>
<name>A0A7J6BED6_AMEME</name>
<dbReference type="InterPro" id="IPR001346">
    <property type="entry name" value="Interferon_reg_fact_DNA-bd_dom"/>
</dbReference>
<evidence type="ECO:0000256" key="12">
    <source>
        <dbReference type="SAM" id="MobiDB-lite"/>
    </source>
</evidence>
<dbReference type="InterPro" id="IPR041418">
    <property type="entry name" value="SAM_3"/>
</dbReference>
<evidence type="ECO:0000256" key="2">
    <source>
        <dbReference type="ARBA" id="ARBA00004496"/>
    </source>
</evidence>
<evidence type="ECO:0000256" key="6">
    <source>
        <dbReference type="ARBA" id="ARBA00022843"/>
    </source>
</evidence>
<dbReference type="SUPFAM" id="SSF50729">
    <property type="entry name" value="PH domain-like"/>
    <property type="match status" value="1"/>
</dbReference>
<dbReference type="Pfam" id="PF08416">
    <property type="entry name" value="PTB"/>
    <property type="match status" value="1"/>
</dbReference>
<keyword evidence="8" id="KW-0238">DNA-binding</keyword>
<dbReference type="GO" id="GO:0005737">
    <property type="term" value="C:cytoplasm"/>
    <property type="evidence" value="ECO:0007669"/>
    <property type="project" value="UniProtKB-SubCell"/>
</dbReference>
<dbReference type="InterPro" id="IPR017855">
    <property type="entry name" value="SMAD-like_dom_sf"/>
</dbReference>
<dbReference type="InterPro" id="IPR008984">
    <property type="entry name" value="SMAD_FHA_dom_sf"/>
</dbReference>
<dbReference type="SMART" id="SM00348">
    <property type="entry name" value="IRF"/>
    <property type="match status" value="1"/>
</dbReference>
<dbReference type="InterPro" id="IPR011993">
    <property type="entry name" value="PH-like_dom_sf"/>
</dbReference>
<dbReference type="PROSITE" id="PS51507">
    <property type="entry name" value="IRF_2"/>
    <property type="match status" value="1"/>
</dbReference>
<dbReference type="Gene3D" id="1.10.150.50">
    <property type="entry name" value="Transcription Factor, Ets-1"/>
    <property type="match status" value="1"/>
</dbReference>
<dbReference type="Gene3D" id="2.60.200.10">
    <property type="match status" value="1"/>
</dbReference>
<dbReference type="PANTHER" id="PTHR12287">
    <property type="entry name" value="EPIDERMAL GROWTH FACTOR RECEPTOR KINASE SUBSTRATE EPS8-RELATED PROTEIN"/>
    <property type="match status" value="1"/>
</dbReference>
<dbReference type="SMART" id="SM00326">
    <property type="entry name" value="SH3"/>
    <property type="match status" value="1"/>
</dbReference>
<dbReference type="GO" id="GO:0003700">
    <property type="term" value="F:DNA-binding transcription factor activity"/>
    <property type="evidence" value="ECO:0007669"/>
    <property type="project" value="InterPro"/>
</dbReference>
<evidence type="ECO:0000259" key="13">
    <source>
        <dbReference type="PROSITE" id="PS50002"/>
    </source>
</evidence>
<keyword evidence="4 11" id="KW-0728">SH3 domain</keyword>
<dbReference type="GO" id="GO:0032587">
    <property type="term" value="C:ruffle membrane"/>
    <property type="evidence" value="ECO:0007669"/>
    <property type="project" value="TreeGrafter"/>
</dbReference>
<dbReference type="InterPro" id="IPR036028">
    <property type="entry name" value="SH3-like_dom_sf"/>
</dbReference>
<dbReference type="InterPro" id="IPR055093">
    <property type="entry name" value="EPS8_2nd"/>
</dbReference>
<dbReference type="GO" id="GO:0005634">
    <property type="term" value="C:nucleus"/>
    <property type="evidence" value="ECO:0007669"/>
    <property type="project" value="UniProtKB-SubCell"/>
</dbReference>
<dbReference type="InterPro" id="IPR019471">
    <property type="entry name" value="Interferon_reg_factor-3"/>
</dbReference>
<feature type="compositionally biased region" description="Pro residues" evidence="12">
    <location>
        <begin position="210"/>
        <end position="220"/>
    </location>
</feature>
<dbReference type="Gene3D" id="2.30.30.40">
    <property type="entry name" value="SH3 Domains"/>
    <property type="match status" value="1"/>
</dbReference>
<organism evidence="15 16">
    <name type="scientific">Ameiurus melas</name>
    <name type="common">Black bullhead</name>
    <name type="synonym">Silurus melas</name>
    <dbReference type="NCBI Taxonomy" id="219545"/>
    <lineage>
        <taxon>Eukaryota</taxon>
        <taxon>Metazoa</taxon>
        <taxon>Chordata</taxon>
        <taxon>Craniata</taxon>
        <taxon>Vertebrata</taxon>
        <taxon>Euteleostomi</taxon>
        <taxon>Actinopterygii</taxon>
        <taxon>Neopterygii</taxon>
        <taxon>Teleostei</taxon>
        <taxon>Ostariophysi</taxon>
        <taxon>Siluriformes</taxon>
        <taxon>Ictaluridae</taxon>
        <taxon>Ameiurus</taxon>
    </lineage>
</organism>
<evidence type="ECO:0000256" key="7">
    <source>
        <dbReference type="ARBA" id="ARBA00023015"/>
    </source>
</evidence>
<dbReference type="Pfam" id="PF10401">
    <property type="entry name" value="IRF-3"/>
    <property type="match status" value="1"/>
</dbReference>
<feature type="compositionally biased region" description="Acidic residues" evidence="12">
    <location>
        <begin position="200"/>
        <end position="209"/>
    </location>
</feature>
<dbReference type="SUPFAM" id="SSF46785">
    <property type="entry name" value="Winged helix' DNA-binding domain"/>
    <property type="match status" value="1"/>
</dbReference>
<evidence type="ECO:0000256" key="8">
    <source>
        <dbReference type="ARBA" id="ARBA00023125"/>
    </source>
</evidence>
<dbReference type="InterPro" id="IPR019817">
    <property type="entry name" value="Interferon_reg_fac_CS"/>
</dbReference>
<dbReference type="AlphaFoldDB" id="A0A7J6BED6"/>
<dbReference type="Gene3D" id="2.30.29.30">
    <property type="entry name" value="Pleckstrin-homology domain (PH domain)/Phosphotyrosine-binding domain (PTB)"/>
    <property type="match status" value="1"/>
</dbReference>
<evidence type="ECO:0000259" key="14">
    <source>
        <dbReference type="PROSITE" id="PS51507"/>
    </source>
</evidence>
<dbReference type="InterPro" id="IPR036388">
    <property type="entry name" value="WH-like_DNA-bd_sf"/>
</dbReference>
<sequence>MKNQSYIVCAQLPWRRTQDRSFQIGKFKQVIAMMIRWTARRSLFRKALEFWPQLRCFPASGWSLREMSVHPRRVRLKPWLVAQVDNGTFPGLVWLDREAKRFQIPWKHATRHTAQQEEENTIFKAWAVETGKFQEGVDDPDPAKWKAQLRCALNKSREFNLIYDGTKEVPMNPLKIYDVCDIPAPLINPGSTGSAPAYDSDGEDDDVPDTPEPPPPPYHPPVGGSPLAPPVWTSPGSTSPLQPSPLQPSPMQPSPMQPSPQVWPKKEPQDVEMNTPAAMEIQPASNMDTQPITDVLFTTPETWISSLPMTDLEVQFYYRGKEVCPGVTVSNPQGCRLFYGDLGPMVNQEELFGPVSLEQLRFPSTEHITNDKQRLFTNRLLDVMDRGLILEISAHDIYAVRLCQCKVYWSGPCGPNANTPNLIERQRRVKLFCLETFLSSVIAHQRGQSPSLPQFDIHLCFGEEWPDGRPRERKLIMVQVVPVVARIITEMFSSDGTRSFDSSSVRLQISVPDIKDNIVTQLKQLYRLLQNHQGNEAWPLPSAGHAHLPHPCMRRQTRRAAPQKGLRAGETLIIFRSLSREKAGVSLQGRGDGRVKMFNSSSSYSYADSLHSSYSLDDTSSESSSLSRPSPKAIYMRRKEYAESINKQLAKFQYRVEHLFTCELDGVEVSGLQDCVERLKLLETMGRVWGQEMNLEVENENLLLRDIETKEELDCVPLLSVSEVTAMLDTCVYNSLLMISVCERQVISVFMFQCDSLRADYIKRDLDRAVQNTNTTDDRGQLRTQMRKKTRNTHSTAGQRELTPPEEWVVPDYDQTPPPTPASPRNTQEPVYNRTASLTPPPHSEKTPKPPSPPTVPSPAPYTERDRNVDILNHLINDIEQFVDLVVAAVPKVDKKKKKKKKNQKGLPSEEEFKICLQKIKMAFNLLATMNGQIQSPSAPELTHCLFSILEMVVSRCADDLPACVVAPLLEPECVRFLSGEATQEEDQLWQSLGDAWNIPSTQWPEDDDEIPTFTPVFDDGWEPPEITHTERKTVNHQESQQSTTGQSITSFQKANGSSEDVPTSCMRVLYDFRARNDRELSVRKGEMVEILDMSKQWWKILDMSKQWWKVRNGSSEEGFVPNNVLRSTENEDSQGVEPNPVLTRKSRPEEVKVWLEHKEFSNITVRCLGGLSGGMLLGMTLEELKIVCPEEGRRVFYQLQNVKSALALAKEVSLLN</sequence>
<dbReference type="InterPro" id="IPR013625">
    <property type="entry name" value="PTB"/>
</dbReference>
<dbReference type="Proteomes" id="UP000593565">
    <property type="component" value="Unassembled WGS sequence"/>
</dbReference>
<dbReference type="GO" id="GO:0031982">
    <property type="term" value="C:vesicle"/>
    <property type="evidence" value="ECO:0007669"/>
    <property type="project" value="TreeGrafter"/>
</dbReference>
<dbReference type="SUPFAM" id="SSF49879">
    <property type="entry name" value="SMAD/FHA domain"/>
    <property type="match status" value="1"/>
</dbReference>
<dbReference type="CDD" id="cd00103">
    <property type="entry name" value="IRF"/>
    <property type="match status" value="1"/>
</dbReference>
<evidence type="ECO:0000256" key="11">
    <source>
        <dbReference type="PROSITE-ProRule" id="PRU00192"/>
    </source>
</evidence>
<dbReference type="Pfam" id="PF18016">
    <property type="entry name" value="SAM_3"/>
    <property type="match status" value="1"/>
</dbReference>
<feature type="region of interest" description="Disordered" evidence="12">
    <location>
        <begin position="772"/>
        <end position="864"/>
    </location>
</feature>
<dbReference type="GO" id="GO:0000976">
    <property type="term" value="F:transcription cis-regulatory region binding"/>
    <property type="evidence" value="ECO:0007669"/>
    <property type="project" value="InterPro"/>
</dbReference>
<accession>A0A7J6BED6</accession>
<dbReference type="CDD" id="cd01210">
    <property type="entry name" value="PTB_EPS8"/>
    <property type="match status" value="1"/>
</dbReference>
<feature type="compositionally biased region" description="Polar residues" evidence="12">
    <location>
        <begin position="823"/>
        <end position="838"/>
    </location>
</feature>
<dbReference type="InterPro" id="IPR001452">
    <property type="entry name" value="SH3_domain"/>
</dbReference>
<comment type="caution">
    <text evidence="15">The sequence shown here is derived from an EMBL/GenBank/DDBJ whole genome shotgun (WGS) entry which is preliminary data.</text>
</comment>
<evidence type="ECO:0000256" key="1">
    <source>
        <dbReference type="ARBA" id="ARBA00004123"/>
    </source>
</evidence>
<dbReference type="Pfam" id="PF00605">
    <property type="entry name" value="IRF"/>
    <property type="match status" value="1"/>
</dbReference>
<dbReference type="Gene3D" id="1.10.10.10">
    <property type="entry name" value="Winged helix-like DNA-binding domain superfamily/Winged helix DNA-binding domain"/>
    <property type="match status" value="1"/>
</dbReference>
<evidence type="ECO:0000256" key="10">
    <source>
        <dbReference type="ARBA" id="ARBA00023242"/>
    </source>
</evidence>
<dbReference type="FunFam" id="1.10.10.10:FF:000093">
    <property type="entry name" value="Putative interferon regulatory factor 6"/>
    <property type="match status" value="1"/>
</dbReference>
<keyword evidence="16" id="KW-1185">Reference proteome</keyword>
<dbReference type="GO" id="GO:1900029">
    <property type="term" value="P:positive regulation of ruffle assembly"/>
    <property type="evidence" value="ECO:0007669"/>
    <property type="project" value="TreeGrafter"/>
</dbReference>
<dbReference type="InterPro" id="IPR013761">
    <property type="entry name" value="SAM/pointed_sf"/>
</dbReference>
<protein>
    <submittedName>
        <fullName evidence="15">Uncharacterized protein</fullName>
    </submittedName>
</protein>
<keyword evidence="7" id="KW-0805">Transcription regulation</keyword>
<dbReference type="GO" id="GO:0035023">
    <property type="term" value="P:regulation of Rho protein signal transduction"/>
    <property type="evidence" value="ECO:0007669"/>
    <property type="project" value="TreeGrafter"/>
</dbReference>
<dbReference type="GO" id="GO:0003779">
    <property type="term" value="F:actin binding"/>
    <property type="evidence" value="ECO:0007669"/>
    <property type="project" value="TreeGrafter"/>
</dbReference>
<dbReference type="PANTHER" id="PTHR12287:SF22">
    <property type="entry name" value="EPIDERMAL GROWTH FACTOR RECEPTOR KINASE SUBSTRATE 8-LIKE PROTEIN 3"/>
    <property type="match status" value="1"/>
</dbReference>
<feature type="compositionally biased region" description="Pro residues" evidence="12">
    <location>
        <begin position="242"/>
        <end position="258"/>
    </location>
</feature>
<dbReference type="Pfam" id="PF00018">
    <property type="entry name" value="SH3_1"/>
    <property type="match status" value="1"/>
</dbReference>
<proteinExistence type="inferred from homology"/>
<dbReference type="PROSITE" id="PS00601">
    <property type="entry name" value="IRF_1"/>
    <property type="match status" value="1"/>
</dbReference>